<sequence length="86" mass="9116">MPTAVLHLRPSRDTEVSDSLDGQEADCRRRAAELGADRAVVFREVVCGGGRECHECGREVRAVPSGIGSPVVGVLDAVDALGAEEW</sequence>
<proteinExistence type="predicted"/>
<protein>
    <submittedName>
        <fullName evidence="2">Uncharacterized protein</fullName>
    </submittedName>
</protein>
<dbReference type="Proteomes" id="UP000074382">
    <property type="component" value="Unassembled WGS sequence"/>
</dbReference>
<keyword evidence="3" id="KW-1185">Reference proteome</keyword>
<dbReference type="EMBL" id="LGEM01000089">
    <property type="protein sequence ID" value="KUP96490.1"/>
    <property type="molecule type" value="Genomic_DNA"/>
</dbReference>
<accession>A0A147KGQ4</accession>
<dbReference type="AlphaFoldDB" id="A0A147KGQ4"/>
<evidence type="ECO:0000313" key="2">
    <source>
        <dbReference type="EMBL" id="KUP96490.1"/>
    </source>
</evidence>
<organism evidence="2 3">
    <name type="scientific">Thermobifida cellulosilytica TB100</name>
    <dbReference type="NCBI Taxonomy" id="665004"/>
    <lineage>
        <taxon>Bacteria</taxon>
        <taxon>Bacillati</taxon>
        <taxon>Actinomycetota</taxon>
        <taxon>Actinomycetes</taxon>
        <taxon>Streptosporangiales</taxon>
        <taxon>Nocardiopsidaceae</taxon>
        <taxon>Thermobifida</taxon>
    </lineage>
</organism>
<evidence type="ECO:0000313" key="3">
    <source>
        <dbReference type="Proteomes" id="UP000074382"/>
    </source>
</evidence>
<gene>
    <name evidence="2" type="ORF">AC529_12105</name>
</gene>
<comment type="caution">
    <text evidence="2">The sequence shown here is derived from an EMBL/GenBank/DDBJ whole genome shotgun (WGS) entry which is preliminary data.</text>
</comment>
<reference evidence="3" key="1">
    <citation type="journal article" date="2017" name="Acta Aliment.">
        <title>Plant polysaccharide degrading enzyme system of Thermpbifida cellulosilytica TB100 revealed by de novo genome project data.</title>
        <authorList>
            <person name="Toth A."/>
            <person name="Baka E."/>
            <person name="Luzics S."/>
            <person name="Bata-Vidacs I."/>
            <person name="Nagy I."/>
            <person name="Balint B."/>
            <person name="Herceg R."/>
            <person name="Olasz F."/>
            <person name="Wilk T."/>
            <person name="Nagy T."/>
            <person name="Kriszt B."/>
            <person name="Nagy I."/>
            <person name="Kukolya J."/>
        </authorList>
    </citation>
    <scope>NUCLEOTIDE SEQUENCE [LARGE SCALE GENOMIC DNA]</scope>
    <source>
        <strain evidence="3">TB100</strain>
    </source>
</reference>
<name>A0A147KGQ4_THECS</name>
<feature type="region of interest" description="Disordered" evidence="1">
    <location>
        <begin position="1"/>
        <end position="23"/>
    </location>
</feature>
<dbReference type="PATRIC" id="fig|665004.4.peg.1129"/>
<evidence type="ECO:0000256" key="1">
    <source>
        <dbReference type="SAM" id="MobiDB-lite"/>
    </source>
</evidence>